<dbReference type="GO" id="GO:0005737">
    <property type="term" value="C:cytoplasm"/>
    <property type="evidence" value="ECO:0007669"/>
    <property type="project" value="EnsemblFungi"/>
</dbReference>
<dbReference type="Pfam" id="PF00400">
    <property type="entry name" value="WD40"/>
    <property type="match status" value="3"/>
</dbReference>
<evidence type="ECO:0000259" key="7">
    <source>
        <dbReference type="Pfam" id="PF12265"/>
    </source>
</evidence>
<dbReference type="InterPro" id="IPR022052">
    <property type="entry name" value="Histone-bd_RBBP4-like_N"/>
</dbReference>
<dbReference type="PROSITE" id="PS00678">
    <property type="entry name" value="WD_REPEATS_1"/>
    <property type="match status" value="2"/>
</dbReference>
<evidence type="ECO:0000313" key="9">
    <source>
        <dbReference type="Proteomes" id="UP000002866"/>
    </source>
</evidence>
<dbReference type="AlphaFoldDB" id="I2H8E5"/>
<dbReference type="SUPFAM" id="SSF50978">
    <property type="entry name" value="WD40 repeat-like"/>
    <property type="match status" value="1"/>
</dbReference>
<dbReference type="Gene3D" id="2.130.10.10">
    <property type="entry name" value="YVTN repeat-like/Quinoprotein amine dehydrogenase"/>
    <property type="match status" value="1"/>
</dbReference>
<dbReference type="PROSITE" id="PS50082">
    <property type="entry name" value="WD_REPEATS_2"/>
    <property type="match status" value="1"/>
</dbReference>
<dbReference type="InterPro" id="IPR036322">
    <property type="entry name" value="WD40_repeat_dom_sf"/>
</dbReference>
<dbReference type="Proteomes" id="UP000002866">
    <property type="component" value="Chromosome 8"/>
</dbReference>
<dbReference type="FunCoup" id="I2H8E5">
    <property type="interactions" value="104"/>
</dbReference>
<keyword evidence="4" id="KW-0156">Chromatin regulator</keyword>
<dbReference type="GO" id="GO:0005634">
    <property type="term" value="C:nucleus"/>
    <property type="evidence" value="ECO:0007669"/>
    <property type="project" value="UniProtKB-SubCell"/>
</dbReference>
<reference evidence="8 9" key="1">
    <citation type="journal article" date="2011" name="Proc. Natl. Acad. Sci. U.S.A.">
        <title>Evolutionary erosion of yeast sex chromosomes by mating-type switching accidents.</title>
        <authorList>
            <person name="Gordon J.L."/>
            <person name="Armisen D."/>
            <person name="Proux-Wera E."/>
            <person name="Oheigeartaigh S.S."/>
            <person name="Byrne K.P."/>
            <person name="Wolfe K.H."/>
        </authorList>
    </citation>
    <scope>NUCLEOTIDE SEQUENCE [LARGE SCALE GENOMIC DNA]</scope>
    <source>
        <strain evidence="9">ATCC 34711 / CBS 6284 / DSM 70876 / NBRC 10599 / NRRL Y-10934 / UCD 77-7</strain>
    </source>
</reference>
<evidence type="ECO:0000313" key="8">
    <source>
        <dbReference type="EMBL" id="CCH62647.1"/>
    </source>
</evidence>
<evidence type="ECO:0000256" key="3">
    <source>
        <dbReference type="ARBA" id="ARBA00022737"/>
    </source>
</evidence>
<evidence type="ECO:0000256" key="2">
    <source>
        <dbReference type="ARBA" id="ARBA00022574"/>
    </source>
</evidence>
<comment type="subcellular location">
    <subcellularLocation>
        <location evidence="1">Nucleus</location>
    </subcellularLocation>
</comment>
<gene>
    <name evidence="8" type="primary">TBLA0H03650</name>
    <name evidence="8" type="ORF">TBLA_0H03650</name>
</gene>
<organism evidence="8 9">
    <name type="scientific">Henningerozyma blattae (strain ATCC 34711 / CBS 6284 / DSM 70876 / NBRC 10599 / NRRL Y-10934 / UCD 77-7)</name>
    <name type="common">Yeast</name>
    <name type="synonym">Tetrapisispora blattae</name>
    <dbReference type="NCBI Taxonomy" id="1071380"/>
    <lineage>
        <taxon>Eukaryota</taxon>
        <taxon>Fungi</taxon>
        <taxon>Dikarya</taxon>
        <taxon>Ascomycota</taxon>
        <taxon>Saccharomycotina</taxon>
        <taxon>Saccharomycetes</taxon>
        <taxon>Saccharomycetales</taxon>
        <taxon>Saccharomycetaceae</taxon>
        <taxon>Henningerozyma</taxon>
    </lineage>
</organism>
<dbReference type="GO" id="GO:0033186">
    <property type="term" value="C:CAF-1 complex"/>
    <property type="evidence" value="ECO:0007669"/>
    <property type="project" value="EnsemblFungi"/>
</dbReference>
<evidence type="ECO:0000256" key="6">
    <source>
        <dbReference type="PROSITE-ProRule" id="PRU00221"/>
    </source>
</evidence>
<feature type="repeat" description="WD" evidence="6">
    <location>
        <begin position="288"/>
        <end position="323"/>
    </location>
</feature>
<dbReference type="HOGENOM" id="CLU_020445_3_1_1"/>
<evidence type="ECO:0000256" key="4">
    <source>
        <dbReference type="ARBA" id="ARBA00022853"/>
    </source>
</evidence>
<dbReference type="InterPro" id="IPR019775">
    <property type="entry name" value="WD40_repeat_CS"/>
</dbReference>
<accession>I2H8E5</accession>
<feature type="domain" description="Histone-binding protein RBBP4-like N-terminal" evidence="7">
    <location>
        <begin position="16"/>
        <end position="82"/>
    </location>
</feature>
<dbReference type="OMA" id="MPQNPDV"/>
<protein>
    <recommendedName>
        <fullName evidence="7">Histone-binding protein RBBP4-like N-terminal domain-containing protein</fullName>
    </recommendedName>
</protein>
<dbReference type="InterPro" id="IPR001680">
    <property type="entry name" value="WD40_rpt"/>
</dbReference>
<evidence type="ECO:0000256" key="5">
    <source>
        <dbReference type="ARBA" id="ARBA00023242"/>
    </source>
</evidence>
<dbReference type="GeneID" id="14497804"/>
<dbReference type="OrthoDB" id="427795at2759"/>
<sequence>MEIENSTSISNDLQQRYSHWKKNTKLLYDYLNTNSNKWPSLTCQFFPDIDKSNDTHRLLLSTFTSSQIPDDESIYISHISTLNHLDWSSLNNFDMDEMEFKPDNRIKFPSKNLITDISITFPEGDCNKARYMPQNPDIIGCASSNGCIYIFDRTKRGSKLSTTTSARFSSGSKAYEAKLAKQRKFVIEDGTKNDEFECLSIAWNPQQEGQLLSCESNGNIHLWDFQKEFSSKNREINNTIWDTNFDDLGCNEVTWMNGHNSIFATCGENNKMAVFDTRKEGIVNSIEQGNHNGGINSCKFNYENAMLLASGDSNGIINLWDIRKLNKPIRNLYHGSSISTIEWSPLMNEMIASGGQEDGLVKLWDISNEEEPIFIHGGHMLGINDLSWDLHDPWLLCSVGSDNSIQIWKPAKHLVETKL</sequence>
<dbReference type="KEGG" id="tbl:TBLA_0H03650"/>
<proteinExistence type="predicted"/>
<dbReference type="RefSeq" id="XP_004182166.1">
    <property type="nucleotide sequence ID" value="XM_004182118.1"/>
</dbReference>
<evidence type="ECO:0000256" key="1">
    <source>
        <dbReference type="ARBA" id="ARBA00004123"/>
    </source>
</evidence>
<dbReference type="Pfam" id="PF12265">
    <property type="entry name" value="CAF1C_H4-bd"/>
    <property type="match status" value="1"/>
</dbReference>
<dbReference type="EMBL" id="HE806323">
    <property type="protein sequence ID" value="CCH62647.1"/>
    <property type="molecule type" value="Genomic_DNA"/>
</dbReference>
<keyword evidence="5" id="KW-0539">Nucleus</keyword>
<keyword evidence="9" id="KW-1185">Reference proteome</keyword>
<dbReference type="InParanoid" id="I2H8E5"/>
<dbReference type="PANTHER" id="PTHR22850">
    <property type="entry name" value="WD40 REPEAT FAMILY"/>
    <property type="match status" value="1"/>
</dbReference>
<dbReference type="STRING" id="1071380.I2H8E5"/>
<name>I2H8E5_HENB6</name>
<dbReference type="InterPro" id="IPR015943">
    <property type="entry name" value="WD40/YVTN_repeat-like_dom_sf"/>
</dbReference>
<dbReference type="GO" id="GO:0006335">
    <property type="term" value="P:DNA replication-dependent chromatin assembly"/>
    <property type="evidence" value="ECO:0007669"/>
    <property type="project" value="EnsemblFungi"/>
</dbReference>
<dbReference type="SMART" id="SM00320">
    <property type="entry name" value="WD40"/>
    <property type="match status" value="6"/>
</dbReference>
<dbReference type="GO" id="GO:0000786">
    <property type="term" value="C:nucleosome"/>
    <property type="evidence" value="ECO:0007669"/>
    <property type="project" value="EnsemblFungi"/>
</dbReference>
<dbReference type="eggNOG" id="KOG0264">
    <property type="taxonomic scope" value="Eukaryota"/>
</dbReference>
<dbReference type="GO" id="GO:0042393">
    <property type="term" value="F:histone binding"/>
    <property type="evidence" value="ECO:0007669"/>
    <property type="project" value="EnsemblFungi"/>
</dbReference>
<keyword evidence="2 6" id="KW-0853">WD repeat</keyword>
<keyword evidence="3" id="KW-0677">Repeat</keyword>
<dbReference type="InterPro" id="IPR050459">
    <property type="entry name" value="WD_repeat_RBAP46/RBAP48/MSI1"/>
</dbReference>